<evidence type="ECO:0008006" key="8">
    <source>
        <dbReference type="Google" id="ProtNLM"/>
    </source>
</evidence>
<evidence type="ECO:0000256" key="2">
    <source>
        <dbReference type="ARBA" id="ARBA00022692"/>
    </source>
</evidence>
<organism evidence="6 7">
    <name type="scientific">Leptobrachium leishanense</name>
    <name type="common">Leishan spiny toad</name>
    <dbReference type="NCBI Taxonomy" id="445787"/>
    <lineage>
        <taxon>Eukaryota</taxon>
        <taxon>Metazoa</taxon>
        <taxon>Chordata</taxon>
        <taxon>Craniata</taxon>
        <taxon>Vertebrata</taxon>
        <taxon>Euteleostomi</taxon>
        <taxon>Amphibia</taxon>
        <taxon>Batrachia</taxon>
        <taxon>Anura</taxon>
        <taxon>Pelobatoidea</taxon>
        <taxon>Megophryidae</taxon>
        <taxon>Leptobrachium</taxon>
    </lineage>
</organism>
<dbReference type="PANTHER" id="PTHR12952">
    <property type="entry name" value="SYS1"/>
    <property type="match status" value="1"/>
</dbReference>
<comment type="subcellular location">
    <subcellularLocation>
        <location evidence="1">Membrane</location>
        <topology evidence="1">Multi-pass membrane protein</topology>
    </subcellularLocation>
</comment>
<feature type="transmembrane region" description="Helical" evidence="5">
    <location>
        <begin position="148"/>
        <end position="170"/>
    </location>
</feature>
<evidence type="ECO:0000256" key="1">
    <source>
        <dbReference type="ARBA" id="ARBA00004141"/>
    </source>
</evidence>
<evidence type="ECO:0000256" key="5">
    <source>
        <dbReference type="SAM" id="Phobius"/>
    </source>
</evidence>
<dbReference type="GeneTree" id="ENSGT00940000167907"/>
<feature type="transmembrane region" description="Helical" evidence="5">
    <location>
        <begin position="122"/>
        <end position="141"/>
    </location>
</feature>
<evidence type="ECO:0000256" key="3">
    <source>
        <dbReference type="ARBA" id="ARBA00022989"/>
    </source>
</evidence>
<dbReference type="OrthoDB" id="542931at2759"/>
<sequence length="224" mass="25425">MLAARTSSAQVEAQKNPHDDVMPLFGRLVRVFCSSLSIVVSCPDFVVYFHDFIIARKSRCCPWGGTTLHEIICANLILCLTIFYIVFYMTCSVCTGVMRMEHFNWRIPFEHEAPPVFDNTDFMVHMISLEITCFLSGILFVPIGRSWVWDYAFTIIILHVCICCAVTGVFPLMWQWWLEIGFGLVLIIASGQSLAQCTLKGSSKHPLTHYDDTSLVAQYQHGVQ</sequence>
<dbReference type="PANTHER" id="PTHR12952:SF1">
    <property type="entry name" value="TRANSMEMBRANE PROTEIN 244"/>
    <property type="match status" value="1"/>
</dbReference>
<keyword evidence="4 5" id="KW-0472">Membrane</keyword>
<evidence type="ECO:0000313" key="7">
    <source>
        <dbReference type="Proteomes" id="UP000694569"/>
    </source>
</evidence>
<reference evidence="6" key="2">
    <citation type="submission" date="2025-09" db="UniProtKB">
        <authorList>
            <consortium name="Ensembl"/>
        </authorList>
    </citation>
    <scope>IDENTIFICATION</scope>
</reference>
<proteinExistence type="predicted"/>
<dbReference type="AlphaFoldDB" id="A0A8C5LN36"/>
<dbReference type="InterPro" id="IPR019185">
    <property type="entry name" value="Integral_membrane_SYS1-rel"/>
</dbReference>
<dbReference type="Proteomes" id="UP000694569">
    <property type="component" value="Unplaced"/>
</dbReference>
<feature type="transmembrane region" description="Helical" evidence="5">
    <location>
        <begin position="71"/>
        <end position="98"/>
    </location>
</feature>
<name>A0A8C5LN36_9ANUR</name>
<reference evidence="6" key="1">
    <citation type="submission" date="2025-08" db="UniProtKB">
        <authorList>
            <consortium name="Ensembl"/>
        </authorList>
    </citation>
    <scope>IDENTIFICATION</scope>
</reference>
<dbReference type="Ensembl" id="ENSLLET00000000632.1">
    <property type="protein sequence ID" value="ENSLLEP00000000605.1"/>
    <property type="gene ID" value="ENSLLEG00000000412.1"/>
</dbReference>
<protein>
    <recommendedName>
        <fullName evidence="8">Transmembrane protein 244</fullName>
    </recommendedName>
</protein>
<dbReference type="Pfam" id="PF09801">
    <property type="entry name" value="SYS1"/>
    <property type="match status" value="1"/>
</dbReference>
<keyword evidence="2 5" id="KW-0812">Transmembrane</keyword>
<feature type="transmembrane region" description="Helical" evidence="5">
    <location>
        <begin position="28"/>
        <end position="50"/>
    </location>
</feature>
<keyword evidence="3 5" id="KW-1133">Transmembrane helix</keyword>
<dbReference type="GO" id="GO:0016020">
    <property type="term" value="C:membrane"/>
    <property type="evidence" value="ECO:0007669"/>
    <property type="project" value="UniProtKB-SubCell"/>
</dbReference>
<keyword evidence="7" id="KW-1185">Reference proteome</keyword>
<evidence type="ECO:0000256" key="4">
    <source>
        <dbReference type="ARBA" id="ARBA00023136"/>
    </source>
</evidence>
<evidence type="ECO:0000313" key="6">
    <source>
        <dbReference type="Ensembl" id="ENSLLEP00000000605.1"/>
    </source>
</evidence>
<accession>A0A8C5LN36</accession>